<protein>
    <submittedName>
        <fullName evidence="1">Uncharacterized protein</fullName>
    </submittedName>
</protein>
<keyword evidence="2" id="KW-1185">Reference proteome</keyword>
<evidence type="ECO:0000313" key="1">
    <source>
        <dbReference type="EMBL" id="KAL1838176.1"/>
    </source>
</evidence>
<accession>A0ABR3V8Y0</accession>
<name>A0ABR3V8Y0_9PEZI</name>
<comment type="caution">
    <text evidence="1">The sequence shown here is derived from an EMBL/GenBank/DDBJ whole genome shotgun (WGS) entry which is preliminary data.</text>
</comment>
<dbReference type="EMBL" id="JAZHXJ010002517">
    <property type="protein sequence ID" value="KAL1838176.1"/>
    <property type="molecule type" value="Genomic_DNA"/>
</dbReference>
<organism evidence="1 2">
    <name type="scientific">Phialemonium thermophilum</name>
    <dbReference type="NCBI Taxonomy" id="223376"/>
    <lineage>
        <taxon>Eukaryota</taxon>
        <taxon>Fungi</taxon>
        <taxon>Dikarya</taxon>
        <taxon>Ascomycota</taxon>
        <taxon>Pezizomycotina</taxon>
        <taxon>Sordariomycetes</taxon>
        <taxon>Sordariomycetidae</taxon>
        <taxon>Cephalothecales</taxon>
        <taxon>Cephalothecaceae</taxon>
        <taxon>Phialemonium</taxon>
    </lineage>
</organism>
<gene>
    <name evidence="1" type="ORF">VTK73DRAFT_4433</name>
</gene>
<dbReference type="Proteomes" id="UP001586593">
    <property type="component" value="Unassembled WGS sequence"/>
</dbReference>
<proteinExistence type="predicted"/>
<reference evidence="1 2" key="1">
    <citation type="journal article" date="2024" name="Commun. Biol.">
        <title>Comparative genomic analysis of thermophilic fungi reveals convergent evolutionary adaptations and gene losses.</title>
        <authorList>
            <person name="Steindorff A.S."/>
            <person name="Aguilar-Pontes M.V."/>
            <person name="Robinson A.J."/>
            <person name="Andreopoulos B."/>
            <person name="LaButti K."/>
            <person name="Kuo A."/>
            <person name="Mondo S."/>
            <person name="Riley R."/>
            <person name="Otillar R."/>
            <person name="Haridas S."/>
            <person name="Lipzen A."/>
            <person name="Grimwood J."/>
            <person name="Schmutz J."/>
            <person name="Clum A."/>
            <person name="Reid I.D."/>
            <person name="Moisan M.C."/>
            <person name="Butler G."/>
            <person name="Nguyen T.T.M."/>
            <person name="Dewar K."/>
            <person name="Conant G."/>
            <person name="Drula E."/>
            <person name="Henrissat B."/>
            <person name="Hansel C."/>
            <person name="Singer S."/>
            <person name="Hutchinson M.I."/>
            <person name="de Vries R.P."/>
            <person name="Natvig D.O."/>
            <person name="Powell A.J."/>
            <person name="Tsang A."/>
            <person name="Grigoriev I.V."/>
        </authorList>
    </citation>
    <scope>NUCLEOTIDE SEQUENCE [LARGE SCALE GENOMIC DNA]</scope>
    <source>
        <strain evidence="1 2">ATCC 24622</strain>
    </source>
</reference>
<sequence length="114" mass="12521">MTACGCLAQSVPVHVDLWMSKGRGDSSTRPQTYSLPMPLNNGLWHSVLEFVLIAHVNTRQQIPCHQSSMLDRSQTTYVITHSASPVECSLDVCAWNPQETPSLGPMHLVCTSTV</sequence>
<evidence type="ECO:0000313" key="2">
    <source>
        <dbReference type="Proteomes" id="UP001586593"/>
    </source>
</evidence>